<sequence>MNEKNGTSRSPTHIRLPPHIRYYPWNDYDLENDYDLDDYPIHYRTVNSPKYNLVLLKPEKEISDSKIKTEIKSPVREDFPKLNDPIVVHTNTSDDLKEELVTILSFLDEIHDQHDNVSDNLNEVIETVCVMNYLITENQSTPVNIASNNKTYEYVISPVEPDEVLVDHQFTQTESKRLKTEELKDNKEEKEKLEDDKISESIVSESTVSESTVNTASNNKTHEYVISPVEPDKALVDQQFTQTESKRLKTEELKDNKEEKEKLEDDKISESIVSESTVSSNVSEKNEILRLFSLYDLPSPCGNRDIP</sequence>
<evidence type="ECO:0000256" key="1">
    <source>
        <dbReference type="SAM" id="MobiDB-lite"/>
    </source>
</evidence>
<evidence type="ECO:0000313" key="3">
    <source>
        <dbReference type="Proteomes" id="UP000078492"/>
    </source>
</evidence>
<gene>
    <name evidence="2" type="ORF">ALC57_08089</name>
</gene>
<feature type="region of interest" description="Disordered" evidence="1">
    <location>
        <begin position="247"/>
        <end position="267"/>
    </location>
</feature>
<protein>
    <submittedName>
        <fullName evidence="2">Uncharacterized protein</fullName>
    </submittedName>
</protein>
<accession>A0A195E389</accession>
<proteinExistence type="predicted"/>
<reference evidence="2 3" key="1">
    <citation type="submission" date="2015-09" db="EMBL/GenBank/DDBJ databases">
        <title>Trachymyrmex cornetzi WGS genome.</title>
        <authorList>
            <person name="Nygaard S."/>
            <person name="Hu H."/>
            <person name="Boomsma J."/>
            <person name="Zhang G."/>
        </authorList>
    </citation>
    <scope>NUCLEOTIDE SEQUENCE [LARGE SCALE GENOMIC DNA]</scope>
    <source>
        <strain evidence="2">Tcor2-1</strain>
        <tissue evidence="2">Whole body</tissue>
    </source>
</reference>
<keyword evidence="3" id="KW-1185">Reference proteome</keyword>
<dbReference type="AlphaFoldDB" id="A0A195E389"/>
<organism evidence="2 3">
    <name type="scientific">Trachymyrmex cornetzi</name>
    <dbReference type="NCBI Taxonomy" id="471704"/>
    <lineage>
        <taxon>Eukaryota</taxon>
        <taxon>Metazoa</taxon>
        <taxon>Ecdysozoa</taxon>
        <taxon>Arthropoda</taxon>
        <taxon>Hexapoda</taxon>
        <taxon>Insecta</taxon>
        <taxon>Pterygota</taxon>
        <taxon>Neoptera</taxon>
        <taxon>Endopterygota</taxon>
        <taxon>Hymenoptera</taxon>
        <taxon>Apocrita</taxon>
        <taxon>Aculeata</taxon>
        <taxon>Formicoidea</taxon>
        <taxon>Formicidae</taxon>
        <taxon>Myrmicinae</taxon>
        <taxon>Trachymyrmex</taxon>
    </lineage>
</organism>
<dbReference type="EMBL" id="KQ979701">
    <property type="protein sequence ID" value="KYN19613.1"/>
    <property type="molecule type" value="Genomic_DNA"/>
</dbReference>
<dbReference type="Proteomes" id="UP000078492">
    <property type="component" value="Unassembled WGS sequence"/>
</dbReference>
<name>A0A195E389_9HYME</name>
<evidence type="ECO:0000313" key="2">
    <source>
        <dbReference type="EMBL" id="KYN19613.1"/>
    </source>
</evidence>